<comment type="caution">
    <text evidence="3">The sequence shown here is derived from an EMBL/GenBank/DDBJ whole genome shotgun (WGS) entry which is preliminary data.</text>
</comment>
<name>A0A8H6MK60_9PEZI</name>
<dbReference type="AlphaFoldDB" id="A0A8H6MK60"/>
<keyword evidence="4" id="KW-1185">Reference proteome</keyword>
<dbReference type="EMBL" id="WIGN01000418">
    <property type="protein sequence ID" value="KAF6794193.1"/>
    <property type="molecule type" value="Genomic_DNA"/>
</dbReference>
<evidence type="ECO:0000256" key="2">
    <source>
        <dbReference type="SAM" id="MobiDB-lite"/>
    </source>
</evidence>
<feature type="region of interest" description="Disordered" evidence="2">
    <location>
        <begin position="16"/>
        <end position="51"/>
    </location>
</feature>
<reference evidence="3 4" key="1">
    <citation type="journal article" date="2020" name="Phytopathology">
        <title>Genome Sequence Resources of Colletotrichum truncatum, C. plurivorum, C. musicola, and C. sojae: Four Species Pathogenic to Soybean (Glycine max).</title>
        <authorList>
            <person name="Rogerio F."/>
            <person name="Boufleur T.R."/>
            <person name="Ciampi-Guillardi M."/>
            <person name="Sukno S.A."/>
            <person name="Thon M.R."/>
            <person name="Massola Junior N.S."/>
            <person name="Baroncelli R."/>
        </authorList>
    </citation>
    <scope>NUCLEOTIDE SEQUENCE [LARGE SCALE GENOMIC DNA]</scope>
    <source>
        <strain evidence="3 4">LFN0009</strain>
    </source>
</reference>
<evidence type="ECO:0000256" key="1">
    <source>
        <dbReference type="SAM" id="Coils"/>
    </source>
</evidence>
<dbReference type="Proteomes" id="UP000652219">
    <property type="component" value="Unassembled WGS sequence"/>
</dbReference>
<organism evidence="3 4">
    <name type="scientific">Colletotrichum sojae</name>
    <dbReference type="NCBI Taxonomy" id="2175907"/>
    <lineage>
        <taxon>Eukaryota</taxon>
        <taxon>Fungi</taxon>
        <taxon>Dikarya</taxon>
        <taxon>Ascomycota</taxon>
        <taxon>Pezizomycotina</taxon>
        <taxon>Sordariomycetes</taxon>
        <taxon>Hypocreomycetidae</taxon>
        <taxon>Glomerellales</taxon>
        <taxon>Glomerellaceae</taxon>
        <taxon>Colletotrichum</taxon>
        <taxon>Colletotrichum orchidearum species complex</taxon>
    </lineage>
</organism>
<keyword evidence="1" id="KW-0175">Coiled coil</keyword>
<gene>
    <name evidence="3" type="ORF">CSOJ01_13771</name>
</gene>
<protein>
    <submittedName>
        <fullName evidence="3">Uncharacterized protein</fullName>
    </submittedName>
</protein>
<feature type="coiled-coil region" evidence="1">
    <location>
        <begin position="281"/>
        <end position="308"/>
    </location>
</feature>
<evidence type="ECO:0000313" key="4">
    <source>
        <dbReference type="Proteomes" id="UP000652219"/>
    </source>
</evidence>
<proteinExistence type="predicted"/>
<accession>A0A8H6MK60</accession>
<evidence type="ECO:0000313" key="3">
    <source>
        <dbReference type="EMBL" id="KAF6794193.1"/>
    </source>
</evidence>
<sequence>MLLKLANKSLTFFRQKDADAGAGDEGTEESLLVGGEARDSHQSFEDNSFSSIGDEDDAGIDAYDLGQMKLKLPFQNYSGHPNMKLLPGLDFEVPENAPIMGNKFSGVVSKIMFPNQAFKCPPSDDGVFKVAQRIKTVVQHGIRTYRTHEDMAQARQIWEKVFRDLQAVDKSWVIHVNDKKAAVAMQSIFDARKTFRQKGGNSAKVRASLLPFLEVLDEYIDIVEPGLAARLNHSISDRVETYRQKKRSFNQVAETPLSKAKKARIAREDEEIAAETPEEQIRIWRAKAKDLEEQAELAHDRLQKARDAKSHYSLEWADRLHSFWVVVWPHVNVAMKLKGEPEWEEDQMDAFLRANGLIEVANGAMGMERF</sequence>